<gene>
    <name evidence="7" type="ORF">DS2_00540</name>
</gene>
<dbReference type="GO" id="GO:0020037">
    <property type="term" value="F:heme binding"/>
    <property type="evidence" value="ECO:0007669"/>
    <property type="project" value="InterPro"/>
</dbReference>
<keyword evidence="3" id="KW-0479">Metal-binding</keyword>
<evidence type="ECO:0000313" key="7">
    <source>
        <dbReference type="EMBL" id="EWH12165.1"/>
    </source>
</evidence>
<dbReference type="GO" id="GO:0046872">
    <property type="term" value="F:metal ion binding"/>
    <property type="evidence" value="ECO:0007669"/>
    <property type="project" value="UniProtKB-KW"/>
</dbReference>
<dbReference type="eggNOG" id="COG1017">
    <property type="taxonomic scope" value="Bacteria"/>
</dbReference>
<dbReference type="CDD" id="cd12131">
    <property type="entry name" value="HGbI-like"/>
    <property type="match status" value="1"/>
</dbReference>
<dbReference type="Pfam" id="PF00042">
    <property type="entry name" value="Globin"/>
    <property type="match status" value="1"/>
</dbReference>
<evidence type="ECO:0000256" key="1">
    <source>
        <dbReference type="ARBA" id="ARBA00022617"/>
    </source>
</evidence>
<dbReference type="Proteomes" id="UP000019276">
    <property type="component" value="Unassembled WGS sequence"/>
</dbReference>
<dbReference type="RefSeq" id="WP_035012627.1">
    <property type="nucleotide sequence ID" value="NZ_ARZY01000001.1"/>
</dbReference>
<dbReference type="GO" id="GO:0071500">
    <property type="term" value="P:cellular response to nitrosative stress"/>
    <property type="evidence" value="ECO:0007669"/>
    <property type="project" value="TreeGrafter"/>
</dbReference>
<evidence type="ECO:0000313" key="8">
    <source>
        <dbReference type="Proteomes" id="UP000019276"/>
    </source>
</evidence>
<proteinExistence type="inferred from homology"/>
<feature type="domain" description="Globin" evidence="6">
    <location>
        <begin position="1"/>
        <end position="134"/>
    </location>
</feature>
<dbReference type="GO" id="GO:0019825">
    <property type="term" value="F:oxygen binding"/>
    <property type="evidence" value="ECO:0007669"/>
    <property type="project" value="InterPro"/>
</dbReference>
<comment type="similarity">
    <text evidence="5">Belongs to the globin family.</text>
</comment>
<dbReference type="PANTHER" id="PTHR43396">
    <property type="entry name" value="FLAVOHEMOPROTEIN"/>
    <property type="match status" value="1"/>
</dbReference>
<keyword evidence="8" id="KW-1185">Reference proteome</keyword>
<dbReference type="Gene3D" id="1.10.490.10">
    <property type="entry name" value="Globins"/>
    <property type="match status" value="1"/>
</dbReference>
<dbReference type="OrthoDB" id="9801223at2"/>
<evidence type="ECO:0000256" key="4">
    <source>
        <dbReference type="ARBA" id="ARBA00023004"/>
    </source>
</evidence>
<dbReference type="GO" id="GO:0046210">
    <property type="term" value="P:nitric oxide catabolic process"/>
    <property type="evidence" value="ECO:0007669"/>
    <property type="project" value="TreeGrafter"/>
</dbReference>
<sequence>MNDRSIELVQNTFAQVAPIADKAAALFYARLFEIAPEVRPLFKADLTEQGAKLMQMIGTAVASLTNLDALVPVAQDLAKRHIDYGVKKEHYAVVGAALIWTLEQGLGDAFTEEVKQAWVDVYGLLSSVMIDAAYD</sequence>
<dbReference type="GO" id="GO:0071949">
    <property type="term" value="F:FAD binding"/>
    <property type="evidence" value="ECO:0007669"/>
    <property type="project" value="TreeGrafter"/>
</dbReference>
<evidence type="ECO:0000256" key="5">
    <source>
        <dbReference type="RuleBase" id="RU000356"/>
    </source>
</evidence>
<organism evidence="7 8">
    <name type="scientific">Catenovulum agarivorans DS-2</name>
    <dbReference type="NCBI Taxonomy" id="1328313"/>
    <lineage>
        <taxon>Bacteria</taxon>
        <taxon>Pseudomonadati</taxon>
        <taxon>Pseudomonadota</taxon>
        <taxon>Gammaproteobacteria</taxon>
        <taxon>Alteromonadales</taxon>
        <taxon>Alteromonadaceae</taxon>
        <taxon>Catenovulum</taxon>
    </lineage>
</organism>
<dbReference type="AlphaFoldDB" id="W7R3G1"/>
<dbReference type="PROSITE" id="PS01033">
    <property type="entry name" value="GLOBIN"/>
    <property type="match status" value="1"/>
</dbReference>
<evidence type="ECO:0000256" key="3">
    <source>
        <dbReference type="ARBA" id="ARBA00022723"/>
    </source>
</evidence>
<dbReference type="PRINTS" id="PR01907">
    <property type="entry name" value="WORMGLOBIN"/>
</dbReference>
<dbReference type="GO" id="GO:0008941">
    <property type="term" value="F:nitric oxide dioxygenase NAD(P)H activity"/>
    <property type="evidence" value="ECO:0007669"/>
    <property type="project" value="TreeGrafter"/>
</dbReference>
<dbReference type="GO" id="GO:0005344">
    <property type="term" value="F:oxygen carrier activity"/>
    <property type="evidence" value="ECO:0007669"/>
    <property type="project" value="UniProtKB-KW"/>
</dbReference>
<reference evidence="7 8" key="1">
    <citation type="journal article" date="2014" name="Genome Announc.">
        <title>Draft Genome Sequence of the Agar-Degrading Bacterium Catenovulum sp. Strain DS-2, Isolated from Intestines of Haliotis diversicolor.</title>
        <authorList>
            <person name="Shan D."/>
            <person name="Li X."/>
            <person name="Gu Z."/>
            <person name="Wei G."/>
            <person name="Gao Z."/>
            <person name="Shao Z."/>
        </authorList>
    </citation>
    <scope>NUCLEOTIDE SEQUENCE [LARGE SCALE GENOMIC DNA]</scope>
    <source>
        <strain evidence="7 8">DS-2</strain>
    </source>
</reference>
<keyword evidence="2 5" id="KW-0561">Oxygen transport</keyword>
<dbReference type="InterPro" id="IPR000971">
    <property type="entry name" value="Globin"/>
</dbReference>
<protein>
    <submittedName>
        <fullName evidence="7">Hemoprotein</fullName>
    </submittedName>
</protein>
<dbReference type="SUPFAM" id="SSF46458">
    <property type="entry name" value="Globin-like"/>
    <property type="match status" value="1"/>
</dbReference>
<dbReference type="InterPro" id="IPR012292">
    <property type="entry name" value="Globin/Proto"/>
</dbReference>
<comment type="caution">
    <text evidence="7">The sequence shown here is derived from an EMBL/GenBank/DDBJ whole genome shotgun (WGS) entry which is preliminary data.</text>
</comment>
<keyword evidence="5" id="KW-0813">Transport</keyword>
<dbReference type="EMBL" id="ARZY01000001">
    <property type="protein sequence ID" value="EWH12165.1"/>
    <property type="molecule type" value="Genomic_DNA"/>
</dbReference>
<accession>W7R3G1</accession>
<dbReference type="PATRIC" id="fig|1328313.3.peg.116"/>
<keyword evidence="1 5" id="KW-0349">Heme</keyword>
<dbReference type="STRING" id="1328313.DS2_00540"/>
<evidence type="ECO:0000259" key="6">
    <source>
        <dbReference type="PROSITE" id="PS01033"/>
    </source>
</evidence>
<dbReference type="PANTHER" id="PTHR43396:SF3">
    <property type="entry name" value="FLAVOHEMOPROTEIN"/>
    <property type="match status" value="1"/>
</dbReference>
<keyword evidence="4" id="KW-0408">Iron</keyword>
<evidence type="ECO:0000256" key="2">
    <source>
        <dbReference type="ARBA" id="ARBA00022621"/>
    </source>
</evidence>
<dbReference type="InterPro" id="IPR009050">
    <property type="entry name" value="Globin-like_sf"/>
</dbReference>
<name>W7R3G1_9ALTE</name>